<dbReference type="Proteomes" id="UP001165121">
    <property type="component" value="Unassembled WGS sequence"/>
</dbReference>
<reference evidence="3" key="1">
    <citation type="submission" date="2023-04" db="EMBL/GenBank/DDBJ databases">
        <title>Phytophthora fragariaefolia NBRC 109709.</title>
        <authorList>
            <person name="Ichikawa N."/>
            <person name="Sato H."/>
            <person name="Tonouchi N."/>
        </authorList>
    </citation>
    <scope>NUCLEOTIDE SEQUENCE</scope>
    <source>
        <strain evidence="3">NBRC 109709</strain>
    </source>
</reference>
<feature type="compositionally biased region" description="Low complexity" evidence="1">
    <location>
        <begin position="92"/>
        <end position="101"/>
    </location>
</feature>
<dbReference type="PANTHER" id="PTHR31569">
    <property type="entry name" value="SWIM-TYPE DOMAIN-CONTAINING PROTEIN"/>
    <property type="match status" value="1"/>
</dbReference>
<proteinExistence type="predicted"/>
<evidence type="ECO:0000256" key="1">
    <source>
        <dbReference type="SAM" id="MobiDB-lite"/>
    </source>
</evidence>
<dbReference type="OrthoDB" id="128571at2759"/>
<evidence type="ECO:0000313" key="3">
    <source>
        <dbReference type="EMBL" id="GMF49228.1"/>
    </source>
</evidence>
<name>A0A9W6Y0P1_9STRA</name>
<feature type="domain" description="ZSWIM1/3 RNaseH-like" evidence="2">
    <location>
        <begin position="219"/>
        <end position="292"/>
    </location>
</feature>
<comment type="caution">
    <text evidence="3">The sequence shown here is derived from an EMBL/GenBank/DDBJ whole genome shotgun (WGS) entry which is preliminary data.</text>
</comment>
<dbReference type="Pfam" id="PF21056">
    <property type="entry name" value="ZSWIM1-3_RNaseH-like"/>
    <property type="match status" value="1"/>
</dbReference>
<keyword evidence="4" id="KW-1185">Reference proteome</keyword>
<organism evidence="3 4">
    <name type="scientific">Phytophthora fragariaefolia</name>
    <dbReference type="NCBI Taxonomy" id="1490495"/>
    <lineage>
        <taxon>Eukaryota</taxon>
        <taxon>Sar</taxon>
        <taxon>Stramenopiles</taxon>
        <taxon>Oomycota</taxon>
        <taxon>Peronosporomycetes</taxon>
        <taxon>Peronosporales</taxon>
        <taxon>Peronosporaceae</taxon>
        <taxon>Phytophthora</taxon>
    </lineage>
</organism>
<dbReference type="AlphaFoldDB" id="A0A9W6Y0P1"/>
<evidence type="ECO:0000313" key="4">
    <source>
        <dbReference type="Proteomes" id="UP001165121"/>
    </source>
</evidence>
<evidence type="ECO:0000259" key="2">
    <source>
        <dbReference type="Pfam" id="PF21056"/>
    </source>
</evidence>
<dbReference type="PANTHER" id="PTHR31569:SF4">
    <property type="entry name" value="SWIM-TYPE DOMAIN-CONTAINING PROTEIN"/>
    <property type="match status" value="1"/>
</dbReference>
<dbReference type="InterPro" id="IPR048324">
    <property type="entry name" value="ZSWIM1-3_RNaseH-like"/>
</dbReference>
<protein>
    <submittedName>
        <fullName evidence="3">Unnamed protein product</fullName>
    </submittedName>
</protein>
<feature type="region of interest" description="Disordered" evidence="1">
    <location>
        <begin position="438"/>
        <end position="514"/>
    </location>
</feature>
<dbReference type="EMBL" id="BSXT01002503">
    <property type="protein sequence ID" value="GMF49228.1"/>
    <property type="molecule type" value="Genomic_DNA"/>
</dbReference>
<feature type="region of interest" description="Disordered" evidence="1">
    <location>
        <begin position="1"/>
        <end position="110"/>
    </location>
</feature>
<feature type="compositionally biased region" description="Polar residues" evidence="1">
    <location>
        <begin position="476"/>
        <end position="494"/>
    </location>
</feature>
<feature type="compositionally biased region" description="Basic and acidic residues" evidence="1">
    <location>
        <begin position="15"/>
        <end position="32"/>
    </location>
</feature>
<accession>A0A9W6Y0P1</accession>
<gene>
    <name evidence="3" type="ORF">Pfra01_001936700</name>
</gene>
<dbReference type="InterPro" id="IPR052579">
    <property type="entry name" value="Zinc_finger_SWIM"/>
</dbReference>
<feature type="compositionally biased region" description="Low complexity" evidence="1">
    <location>
        <begin position="72"/>
        <end position="83"/>
    </location>
</feature>
<sequence length="846" mass="94627">MLEQEDFGMCGKSTLDQRRIERRETREAREMFDIEPDSDSDNGALGEVLSVLDEADREPSSSNNDDSDYEDNAASARSSSDDSGVVDEISQGAGNDAAGNAQSEQDDAAVADDKVGSEILCKLHPNLHRISNRTGSWYLRVNPSGFHNHNLNRHIWGNYAENRTVKDPKLSEEVKVLRKAGANAQGILHLRDVHNMVQRHRNEEQAGLTEAQRAFAVLEEFCRQHGGNSANLLVDCETNVARIATFQTARMKRLFKAFPEVIMVDSTHDTNVNRYKLFIFVVHDVFGKVSMIETKWGKLKDIINDSFTIDQLLSTLITLQNYAEEQYLAEYHRVGSSPSRSCEDRELTLLALQLSPFAFNLIVKEHALATGLNADYNVELGVPGLARLTSPRSGATYEVNTRRERVVFPGLSQVSSVEGARLSQLSLCAVASSPERNIESGTLQNDENTDIEHNSSADKSSSTDMFAANAEEDTHTSGVETVTLPSGSGSNLSEEATKLRPKATKSSKSSKERAKAVSWSFRKRPVINGMTKAQRKRAQAKQDRDAAIEMAAKYRQGEISKFVSFDEVAALLDGPYSLFHSKAMVDALVLPRVDISGPFSVREFKVGQDVPVITKIPPLPNVLEAIDAIKLKQNIDLLAYWPEYGYATFDQLDAMASLAEAQQPFSLVLRTTLWIDKVEWCMGDLRAPFADTSNITKTEHKAYVETLNLGVNRVRQWSPVARLPRESVASHHINSTVIIGSPGSVRGRWHHQPKLPCFCYPRAKTSCCGRVWSQSPEEQACHRNYQHRPPLGVIPCRQNNWRRYDCKMLHVRPASKQTQLCYYREEYADSSWAYSGPERKGDIRKD</sequence>